<dbReference type="RefSeq" id="WP_075369006.1">
    <property type="nucleotide sequence ID" value="NZ_MSDQ01000020.1"/>
</dbReference>
<name>A0A1Q8TD84_9GAMM</name>
<dbReference type="Proteomes" id="UP000186806">
    <property type="component" value="Unassembled WGS sequence"/>
</dbReference>
<dbReference type="EMBL" id="MSDQ01000020">
    <property type="protein sequence ID" value="OLO11632.1"/>
    <property type="molecule type" value="Genomic_DNA"/>
</dbReference>
<dbReference type="PROSITE" id="PS51257">
    <property type="entry name" value="PROKAR_LIPOPROTEIN"/>
    <property type="match status" value="1"/>
</dbReference>
<evidence type="ECO:0000313" key="2">
    <source>
        <dbReference type="EMBL" id="OLO11632.1"/>
    </source>
</evidence>
<gene>
    <name evidence="2" type="ORF">BTW10_08340</name>
</gene>
<comment type="caution">
    <text evidence="2">The sequence shown here is derived from an EMBL/GenBank/DDBJ whole genome shotgun (WGS) entry which is preliminary data.</text>
</comment>
<evidence type="ECO:0000313" key="3">
    <source>
        <dbReference type="Proteomes" id="UP000186806"/>
    </source>
</evidence>
<keyword evidence="1" id="KW-0732">Signal</keyword>
<dbReference type="AlphaFoldDB" id="A0A1Q8TD84"/>
<accession>A0A1Q8TD84</accession>
<evidence type="ECO:0008006" key="4">
    <source>
        <dbReference type="Google" id="ProtNLM"/>
    </source>
</evidence>
<feature type="signal peptide" evidence="1">
    <location>
        <begin position="1"/>
        <end position="22"/>
    </location>
</feature>
<evidence type="ECO:0000256" key="1">
    <source>
        <dbReference type="SAM" id="SignalP"/>
    </source>
</evidence>
<keyword evidence="3" id="KW-1185">Reference proteome</keyword>
<protein>
    <recommendedName>
        <fullName evidence="4">Lipoprotein</fullName>
    </recommendedName>
</protein>
<reference evidence="2 3" key="1">
    <citation type="submission" date="2016-12" db="EMBL/GenBank/DDBJ databases">
        <title>Draft genome sequences of strains Salinicola socius SMB35, Salinicola sp. MH3R3-1 and Chromohalobacter sp. SMB17 from the Verkhnekamsk potash mining region of Russia.</title>
        <authorList>
            <person name="Mavrodi D.V."/>
            <person name="Olsson B.E."/>
            <person name="Korsakova E.S."/>
            <person name="Pyankova A."/>
            <person name="Mavrodi O.V."/>
            <person name="Plotnikova E.G."/>
        </authorList>
    </citation>
    <scope>NUCLEOTIDE SEQUENCE [LARGE SCALE GENOMIC DNA]</scope>
    <source>
        <strain evidence="2 3">SMB17</strain>
    </source>
</reference>
<dbReference type="STRING" id="223900.GCA_000821045_01587"/>
<sequence>MKRIFIATAIMAVFGGAISLSACTPEPRETPPTPANEETTDFTLAPYPVKLRVDASLERITAPQSGYFDTGSWQIMDDAPGERLITLALPGSNDITAAHWRLGASHDAKAISNCLTPPPNAHSRSTANIDGHDFQAFTLDDAGMSHFQQITGYRAVIDDTCYAIDLIVNGTRGDVYDPPREPPFSSNHAMQRLREINDGLTLP</sequence>
<proteinExistence type="predicted"/>
<feature type="chain" id="PRO_5012773693" description="Lipoprotein" evidence="1">
    <location>
        <begin position="23"/>
        <end position="203"/>
    </location>
</feature>
<organism evidence="2 3">
    <name type="scientific">Chromohalobacter japonicus</name>
    <dbReference type="NCBI Taxonomy" id="223900"/>
    <lineage>
        <taxon>Bacteria</taxon>
        <taxon>Pseudomonadati</taxon>
        <taxon>Pseudomonadota</taxon>
        <taxon>Gammaproteobacteria</taxon>
        <taxon>Oceanospirillales</taxon>
        <taxon>Halomonadaceae</taxon>
        <taxon>Chromohalobacter</taxon>
    </lineage>
</organism>